<dbReference type="AlphaFoldDB" id="A0AAE3JIU7"/>
<keyword evidence="2" id="KW-1185">Reference proteome</keyword>
<organism evidence="1 2">
    <name type="scientific">Teretinema zuelzerae</name>
    <dbReference type="NCBI Taxonomy" id="156"/>
    <lineage>
        <taxon>Bacteria</taxon>
        <taxon>Pseudomonadati</taxon>
        <taxon>Spirochaetota</taxon>
        <taxon>Spirochaetia</taxon>
        <taxon>Spirochaetales</taxon>
        <taxon>Treponemataceae</taxon>
        <taxon>Teretinema</taxon>
    </lineage>
</organism>
<protein>
    <submittedName>
        <fullName evidence="1">Helix-turn-helix domain-containing protein</fullName>
    </submittedName>
</protein>
<accession>A0AAE3JIU7</accession>
<comment type="caution">
    <text evidence="1">The sequence shown here is derived from an EMBL/GenBank/DDBJ whole genome shotgun (WGS) entry which is preliminary data.</text>
</comment>
<dbReference type="EMBL" id="JAINWA010000001">
    <property type="protein sequence ID" value="MCD1653545.1"/>
    <property type="molecule type" value="Genomic_DNA"/>
</dbReference>
<evidence type="ECO:0000313" key="2">
    <source>
        <dbReference type="Proteomes" id="UP001198163"/>
    </source>
</evidence>
<gene>
    <name evidence="1" type="ORF">K7J14_02385</name>
</gene>
<reference evidence="1" key="1">
    <citation type="submission" date="2021-08" db="EMBL/GenBank/DDBJ databases">
        <title>Comparative analyses of Brucepasteria parasyntrophica and Teretinema zuelzerae.</title>
        <authorList>
            <person name="Song Y."/>
            <person name="Brune A."/>
        </authorList>
    </citation>
    <scope>NUCLEOTIDE SEQUENCE</scope>
    <source>
        <strain evidence="1">DSM 1903</strain>
    </source>
</reference>
<name>A0AAE3JIU7_9SPIR</name>
<sequence>MKMKIEIESPLLTRKQAAKYLNISIATLDRHSELPRVKLFGNQVMFEKAELDKEIEKYRIPGKVKTQNSVRVGESVLC</sequence>
<evidence type="ECO:0000313" key="1">
    <source>
        <dbReference type="EMBL" id="MCD1653545.1"/>
    </source>
</evidence>
<proteinExistence type="predicted"/>
<dbReference type="Proteomes" id="UP001198163">
    <property type="component" value="Unassembled WGS sequence"/>
</dbReference>
<dbReference type="RefSeq" id="WP_230752630.1">
    <property type="nucleotide sequence ID" value="NZ_JAINWA010000001.1"/>
</dbReference>